<evidence type="ECO:0000313" key="10">
    <source>
        <dbReference type="EMBL" id="MCY0389826.1"/>
    </source>
</evidence>
<feature type="coiled-coil region" evidence="7">
    <location>
        <begin position="159"/>
        <end position="186"/>
    </location>
</feature>
<dbReference type="PRINTS" id="PR00344">
    <property type="entry name" value="BCTRLSENSOR"/>
</dbReference>
<dbReference type="InterPro" id="IPR011006">
    <property type="entry name" value="CheY-like_superfamily"/>
</dbReference>
<evidence type="ECO:0000256" key="1">
    <source>
        <dbReference type="ARBA" id="ARBA00000085"/>
    </source>
</evidence>
<keyword evidence="4" id="KW-0808">Transferase</keyword>
<dbReference type="Pfam" id="PF00512">
    <property type="entry name" value="HisKA"/>
    <property type="match status" value="1"/>
</dbReference>
<dbReference type="InterPro" id="IPR005467">
    <property type="entry name" value="His_kinase_dom"/>
</dbReference>
<dbReference type="SMART" id="SM00448">
    <property type="entry name" value="REC"/>
    <property type="match status" value="1"/>
</dbReference>
<dbReference type="InterPro" id="IPR003594">
    <property type="entry name" value="HATPase_dom"/>
</dbReference>
<dbReference type="Pfam" id="PF02518">
    <property type="entry name" value="HATPase_c"/>
    <property type="match status" value="1"/>
</dbReference>
<dbReference type="InterPro" id="IPR004358">
    <property type="entry name" value="Sig_transdc_His_kin-like_C"/>
</dbReference>
<dbReference type="InterPro" id="IPR029016">
    <property type="entry name" value="GAF-like_dom_sf"/>
</dbReference>
<evidence type="ECO:0000256" key="3">
    <source>
        <dbReference type="ARBA" id="ARBA00022553"/>
    </source>
</evidence>
<dbReference type="InterPro" id="IPR036097">
    <property type="entry name" value="HisK_dim/P_sf"/>
</dbReference>
<dbReference type="Gene3D" id="1.10.287.130">
    <property type="match status" value="1"/>
</dbReference>
<evidence type="ECO:0000256" key="7">
    <source>
        <dbReference type="SAM" id="Coils"/>
    </source>
</evidence>
<dbReference type="Gene3D" id="3.30.450.40">
    <property type="match status" value="1"/>
</dbReference>
<evidence type="ECO:0000256" key="5">
    <source>
        <dbReference type="ARBA" id="ARBA00022777"/>
    </source>
</evidence>
<keyword evidence="5" id="KW-0418">Kinase</keyword>
<dbReference type="Gene3D" id="3.40.50.2300">
    <property type="match status" value="1"/>
</dbReference>
<dbReference type="CDD" id="cd00075">
    <property type="entry name" value="HATPase"/>
    <property type="match status" value="1"/>
</dbReference>
<dbReference type="InterPro" id="IPR001789">
    <property type="entry name" value="Sig_transdc_resp-reg_receiver"/>
</dbReference>
<dbReference type="InterPro" id="IPR036890">
    <property type="entry name" value="HATPase_C_sf"/>
</dbReference>
<dbReference type="PROSITE" id="PS50109">
    <property type="entry name" value="HIS_KIN"/>
    <property type="match status" value="1"/>
</dbReference>
<gene>
    <name evidence="10" type="ORF">OVY01_22050</name>
</gene>
<dbReference type="GO" id="GO:0005524">
    <property type="term" value="F:ATP binding"/>
    <property type="evidence" value="ECO:0007669"/>
    <property type="project" value="UniProtKB-KW"/>
</dbReference>
<dbReference type="SMART" id="SM00065">
    <property type="entry name" value="GAF"/>
    <property type="match status" value="1"/>
</dbReference>
<dbReference type="SMART" id="SM00387">
    <property type="entry name" value="HATPase_c"/>
    <property type="match status" value="1"/>
</dbReference>
<dbReference type="Pfam" id="PF01590">
    <property type="entry name" value="GAF"/>
    <property type="match status" value="1"/>
</dbReference>
<evidence type="ECO:0000256" key="2">
    <source>
        <dbReference type="ARBA" id="ARBA00012438"/>
    </source>
</evidence>
<feature type="modified residue" description="4-aspartylphosphate" evidence="6">
    <location>
        <position position="472"/>
    </location>
</feature>
<dbReference type="PANTHER" id="PTHR43547">
    <property type="entry name" value="TWO-COMPONENT HISTIDINE KINASE"/>
    <property type="match status" value="1"/>
</dbReference>
<comment type="caution">
    <text evidence="10">The sequence shown here is derived from an EMBL/GenBank/DDBJ whole genome shotgun (WGS) entry which is preliminary data.</text>
</comment>
<dbReference type="Pfam" id="PF00072">
    <property type="entry name" value="Response_reg"/>
    <property type="match status" value="1"/>
</dbReference>
<dbReference type="Proteomes" id="UP001082899">
    <property type="component" value="Unassembled WGS sequence"/>
</dbReference>
<keyword evidence="10" id="KW-0547">Nucleotide-binding</keyword>
<sequence length="553" mass="60379">MSAAAILDDPIRLERLRAFGILDTLSEPHFDSLAQMAARLVRMPMALINFVDEARTWCKAAWGCERRSIVRDHSLCASALLRGDALVLPDVREDAHFKTHPCKVGDLKVASYAAIVLKTDDGVRLGTLCVADRIAREMDEQDLAALQLVAQQVVKHLEARRTDARVADLEAQLDAAQRHRDQFLAMLAHELRAPLAPILTGVRILHHAEVTEDQRAWAKKLIYRHVGHMSEIVDHLLSASLVSFGSVELHLEPTPLARLIEQAVEMHQATLDERHQVLHCEIDGDPWVAADRTQCPLVISNLLMNASQYTANGGRIDIVANASDKIVTVRVRDTGIGIDPADMDEIFQIFGQSKQPLDRSKGGMGLGLPLARRLAEWHGGSLTASSAGPGCGSEFLLTLRRAVPGEAMVSANVVGQKTMRPLDILIVEDNADTADALALYYEMSGHRVRVANRASDAIARLGEQQPDVVLSDIGLPDTDGYALVQKLRAMNPSASTAFIAITGYASEKDKEAATLAGFRAHFAKPVDLAKLDRVLSRLQNTQPGTDTSRPLPS</sequence>
<keyword evidence="7" id="KW-0175">Coiled coil</keyword>
<dbReference type="SUPFAM" id="SSF55781">
    <property type="entry name" value="GAF domain-like"/>
    <property type="match status" value="1"/>
</dbReference>
<reference evidence="10" key="1">
    <citation type="submission" date="2022-11" db="EMBL/GenBank/DDBJ databases">
        <title>Robbsia betulipollinis sp. nov., isolated from pollen of birch (Betula pendula).</title>
        <authorList>
            <person name="Shi H."/>
            <person name="Ambika Manirajan B."/>
            <person name="Ratering S."/>
            <person name="Geissler-Plaum R."/>
            <person name="Schnell S."/>
        </authorList>
    </citation>
    <scope>NUCLEOTIDE SEQUENCE</scope>
    <source>
        <strain evidence="10">Bb-Pol-6</strain>
    </source>
</reference>
<dbReference type="PANTHER" id="PTHR43547:SF2">
    <property type="entry name" value="HYBRID SIGNAL TRANSDUCTION HISTIDINE KINASE C"/>
    <property type="match status" value="1"/>
</dbReference>
<dbReference type="SUPFAM" id="SSF47384">
    <property type="entry name" value="Homodimeric domain of signal transducing histidine kinase"/>
    <property type="match status" value="1"/>
</dbReference>
<evidence type="ECO:0000259" key="8">
    <source>
        <dbReference type="PROSITE" id="PS50109"/>
    </source>
</evidence>
<evidence type="ECO:0000256" key="4">
    <source>
        <dbReference type="ARBA" id="ARBA00022679"/>
    </source>
</evidence>
<keyword evidence="3 6" id="KW-0597">Phosphoprotein</keyword>
<dbReference type="CDD" id="cd17580">
    <property type="entry name" value="REC_2_DhkD-like"/>
    <property type="match status" value="1"/>
</dbReference>
<dbReference type="CDD" id="cd00082">
    <property type="entry name" value="HisKA"/>
    <property type="match status" value="1"/>
</dbReference>
<organism evidence="10 11">
    <name type="scientific">Robbsia betulipollinis</name>
    <dbReference type="NCBI Taxonomy" id="2981849"/>
    <lineage>
        <taxon>Bacteria</taxon>
        <taxon>Pseudomonadati</taxon>
        <taxon>Pseudomonadota</taxon>
        <taxon>Betaproteobacteria</taxon>
        <taxon>Burkholderiales</taxon>
        <taxon>Burkholderiaceae</taxon>
        <taxon>Robbsia</taxon>
    </lineage>
</organism>
<feature type="domain" description="Histidine kinase" evidence="8">
    <location>
        <begin position="186"/>
        <end position="403"/>
    </location>
</feature>
<dbReference type="InterPro" id="IPR003661">
    <property type="entry name" value="HisK_dim/P_dom"/>
</dbReference>
<accession>A0ABT3ZTE8</accession>
<dbReference type="SUPFAM" id="SSF55874">
    <property type="entry name" value="ATPase domain of HSP90 chaperone/DNA topoisomerase II/histidine kinase"/>
    <property type="match status" value="1"/>
</dbReference>
<dbReference type="SMART" id="SM00388">
    <property type="entry name" value="HisKA"/>
    <property type="match status" value="1"/>
</dbReference>
<protein>
    <recommendedName>
        <fullName evidence="2">histidine kinase</fullName>
        <ecNumber evidence="2">2.7.13.3</ecNumber>
    </recommendedName>
</protein>
<dbReference type="RefSeq" id="WP_267849768.1">
    <property type="nucleotide sequence ID" value="NZ_JAPMXC010000013.1"/>
</dbReference>
<proteinExistence type="predicted"/>
<dbReference type="PROSITE" id="PS50110">
    <property type="entry name" value="RESPONSE_REGULATORY"/>
    <property type="match status" value="1"/>
</dbReference>
<dbReference type="SUPFAM" id="SSF52172">
    <property type="entry name" value="CheY-like"/>
    <property type="match status" value="1"/>
</dbReference>
<dbReference type="InterPro" id="IPR003018">
    <property type="entry name" value="GAF"/>
</dbReference>
<dbReference type="EMBL" id="JAPMXC010000013">
    <property type="protein sequence ID" value="MCY0389826.1"/>
    <property type="molecule type" value="Genomic_DNA"/>
</dbReference>
<evidence type="ECO:0000313" key="11">
    <source>
        <dbReference type="Proteomes" id="UP001082899"/>
    </source>
</evidence>
<dbReference type="EC" id="2.7.13.3" evidence="2"/>
<comment type="catalytic activity">
    <reaction evidence="1">
        <text>ATP + protein L-histidine = ADP + protein N-phospho-L-histidine.</text>
        <dbReference type="EC" id="2.7.13.3"/>
    </reaction>
</comment>
<evidence type="ECO:0000259" key="9">
    <source>
        <dbReference type="PROSITE" id="PS50110"/>
    </source>
</evidence>
<name>A0ABT3ZTE8_9BURK</name>
<keyword evidence="11" id="KW-1185">Reference proteome</keyword>
<dbReference type="Gene3D" id="3.30.565.10">
    <property type="entry name" value="Histidine kinase-like ATPase, C-terminal domain"/>
    <property type="match status" value="1"/>
</dbReference>
<feature type="domain" description="Response regulatory" evidence="9">
    <location>
        <begin position="423"/>
        <end position="539"/>
    </location>
</feature>
<keyword evidence="10" id="KW-0067">ATP-binding</keyword>
<evidence type="ECO:0000256" key="6">
    <source>
        <dbReference type="PROSITE-ProRule" id="PRU00169"/>
    </source>
</evidence>